<dbReference type="InterPro" id="IPR003834">
    <property type="entry name" value="Cyt_c_assmbl_TM_dom"/>
</dbReference>
<feature type="transmembrane region" description="Helical" evidence="7">
    <location>
        <begin position="514"/>
        <end position="532"/>
    </location>
</feature>
<feature type="transmembrane region" description="Helical" evidence="7">
    <location>
        <begin position="570"/>
        <end position="591"/>
    </location>
</feature>
<dbReference type="GO" id="GO:0045454">
    <property type="term" value="P:cell redox homeostasis"/>
    <property type="evidence" value="ECO:0007669"/>
    <property type="project" value="TreeGrafter"/>
</dbReference>
<evidence type="ECO:0000256" key="8">
    <source>
        <dbReference type="SAM" id="SignalP"/>
    </source>
</evidence>
<dbReference type="CDD" id="cd02953">
    <property type="entry name" value="DsbDgamma"/>
    <property type="match status" value="1"/>
</dbReference>
<dbReference type="Proteomes" id="UP000267464">
    <property type="component" value="Unassembled WGS sequence"/>
</dbReference>
<evidence type="ECO:0000313" key="10">
    <source>
        <dbReference type="EMBL" id="RQP21510.1"/>
    </source>
</evidence>
<keyword evidence="11" id="KW-1185">Reference proteome</keyword>
<reference evidence="10 11" key="1">
    <citation type="submission" date="2018-08" db="EMBL/GenBank/DDBJ databases">
        <authorList>
            <person name="Khan S.A."/>
            <person name="Jeon C.O."/>
            <person name="Chun B.H."/>
            <person name="Jeong S.E."/>
        </authorList>
    </citation>
    <scope>NUCLEOTIDE SEQUENCE [LARGE SCALE GENOMIC DNA]</scope>
    <source>
        <strain evidence="10 11">S-16</strain>
    </source>
</reference>
<feature type="signal peptide" evidence="8">
    <location>
        <begin position="1"/>
        <end position="30"/>
    </location>
</feature>
<dbReference type="AlphaFoldDB" id="A0A3N7HHJ2"/>
<dbReference type="GO" id="GO:0017004">
    <property type="term" value="P:cytochrome complex assembly"/>
    <property type="evidence" value="ECO:0007669"/>
    <property type="project" value="UniProtKB-KW"/>
</dbReference>
<feature type="transmembrane region" description="Helical" evidence="7">
    <location>
        <begin position="314"/>
        <end position="340"/>
    </location>
</feature>
<reference evidence="10 11" key="2">
    <citation type="submission" date="2018-12" db="EMBL/GenBank/DDBJ databases">
        <title>Rhizobacter gummiphilus sp. nov., a rubber-degrading bacterium isolated from the soil of a botanical garden in Japan.</title>
        <authorList>
            <person name="Shunsuke S.S."/>
        </authorList>
    </citation>
    <scope>NUCLEOTIDE SEQUENCE [LARGE SCALE GENOMIC DNA]</scope>
    <source>
        <strain evidence="10 11">S-16</strain>
    </source>
</reference>
<dbReference type="SUPFAM" id="SSF52833">
    <property type="entry name" value="Thioredoxin-like"/>
    <property type="match status" value="1"/>
</dbReference>
<keyword evidence="4" id="KW-0201">Cytochrome c-type biogenesis</keyword>
<feature type="transmembrane region" description="Helical" evidence="7">
    <location>
        <begin position="538"/>
        <end position="558"/>
    </location>
</feature>
<organism evidence="10 11">
    <name type="scientific">Piscinibacter terrae</name>
    <dbReference type="NCBI Taxonomy" id="2496871"/>
    <lineage>
        <taxon>Bacteria</taxon>
        <taxon>Pseudomonadati</taxon>
        <taxon>Pseudomonadota</taxon>
        <taxon>Betaproteobacteria</taxon>
        <taxon>Burkholderiales</taxon>
        <taxon>Sphaerotilaceae</taxon>
        <taxon>Piscinibacter</taxon>
    </lineage>
</organism>
<evidence type="ECO:0000256" key="2">
    <source>
        <dbReference type="ARBA" id="ARBA00022475"/>
    </source>
</evidence>
<keyword evidence="3 7" id="KW-0812">Transmembrane</keyword>
<comment type="caution">
    <text evidence="10">The sequence shown here is derived from an EMBL/GenBank/DDBJ whole genome shotgun (WGS) entry which is preliminary data.</text>
</comment>
<dbReference type="PANTHER" id="PTHR32234:SF3">
    <property type="entry name" value="SUPPRESSION OF COPPER SENSITIVITY PROTEIN"/>
    <property type="match status" value="1"/>
</dbReference>
<evidence type="ECO:0000256" key="3">
    <source>
        <dbReference type="ARBA" id="ARBA00022692"/>
    </source>
</evidence>
<keyword evidence="8" id="KW-0732">Signal</keyword>
<feature type="transmembrane region" description="Helical" evidence="7">
    <location>
        <begin position="473"/>
        <end position="493"/>
    </location>
</feature>
<keyword evidence="6 7" id="KW-0472">Membrane</keyword>
<name>A0A3N7HHJ2_9BURK</name>
<dbReference type="Pfam" id="PF11412">
    <property type="entry name" value="DsbD_N"/>
    <property type="match status" value="1"/>
</dbReference>
<dbReference type="OrthoDB" id="9811036at2"/>
<dbReference type="Pfam" id="PF13899">
    <property type="entry name" value="Thioredoxin_7"/>
    <property type="match status" value="1"/>
</dbReference>
<accession>A0A3N7HHJ2</accession>
<feature type="transmembrane region" description="Helical" evidence="7">
    <location>
        <begin position="361"/>
        <end position="381"/>
    </location>
</feature>
<dbReference type="Pfam" id="PF02683">
    <property type="entry name" value="DsbD_TM"/>
    <property type="match status" value="1"/>
</dbReference>
<gene>
    <name evidence="10" type="ORF">DZC73_26695</name>
</gene>
<feature type="transmembrane region" description="Helical" evidence="7">
    <location>
        <begin position="401"/>
        <end position="420"/>
    </location>
</feature>
<dbReference type="EMBL" id="QUSW01000010">
    <property type="protein sequence ID" value="RQP21510.1"/>
    <property type="molecule type" value="Genomic_DNA"/>
</dbReference>
<dbReference type="InterPro" id="IPR028250">
    <property type="entry name" value="DsbDN"/>
</dbReference>
<feature type="chain" id="PRO_5018058800" evidence="8">
    <location>
        <begin position="31"/>
        <end position="721"/>
    </location>
</feature>
<evidence type="ECO:0000313" key="11">
    <source>
        <dbReference type="Proteomes" id="UP000267464"/>
    </source>
</evidence>
<dbReference type="Gene3D" id="3.40.30.10">
    <property type="entry name" value="Glutaredoxin"/>
    <property type="match status" value="1"/>
</dbReference>
<keyword evidence="5 7" id="KW-1133">Transmembrane helix</keyword>
<evidence type="ECO:0000256" key="5">
    <source>
        <dbReference type="ARBA" id="ARBA00022989"/>
    </source>
</evidence>
<evidence type="ECO:0000256" key="6">
    <source>
        <dbReference type="ARBA" id="ARBA00023136"/>
    </source>
</evidence>
<feature type="domain" description="Thioredoxin" evidence="9">
    <location>
        <begin position="590"/>
        <end position="720"/>
    </location>
</feature>
<sequence>MSSSRLWNRGSWWAVIAMTLIASLPPAAQAGAVPPAQAQTEQVTARLLAATTAVQPGQTLLVGVQQGIIEHWHTYWVNPGDSGLATTLAWTLPAGASAGPIQWPVPTRIAVGPIVNYGYANEVTLLSSLRVPQGLRDGDVFDVQAKVDWLVCEDTCIPQQVTLGLSLPVRSGVAAASADAARLQQAQARLPSATSLKPQWRVEGQRLQLSLPSADLPAHDAAYFFPRRWGVVAQGETQQLQHDKSGWVLSLGAGESPPKTGDAADGVLVLQEKGRVVQALALGHDPAPVQALAASAARTLPPAPAAAGEASPSLALALLMALAGGLLLNLMPCVFPVLTIKALSLMQQAEASRRTVRLHGLAYAAGVLLSFVVLAAVLIALKAAGDSAGWGFQFQSPAFVLLMALLMLALGLSLSGVATFGGSVTGIGSSLAARGGAGGSFFTGVLATLVATPCTAPFMGAAMGYALTQPAGITLAVFLSLGLGMALPYLLLCEWPALQRLLPRPGAWMERLKQAMAFPMYASAAWLVWVLTRQAGPQALAVALVSSLVLAFALWLYGGTRTLASSRRRHGSAIAAAVLVALAAVAGPVVVGPADAPRAASTTHADWEPYTPQRLADLRAQGKPVFINLTADWCLTCMVNERVALRSESVDQAFRQSGVVRLLGDWTRRDEHITQLLAAHGRSGVPLYLFYPAGADAQPVLLPQLLSPDLILAALRAPRAS</sequence>
<dbReference type="PROSITE" id="PS51352">
    <property type="entry name" value="THIOREDOXIN_2"/>
    <property type="match status" value="1"/>
</dbReference>
<dbReference type="InterPro" id="IPR013766">
    <property type="entry name" value="Thioredoxin_domain"/>
</dbReference>
<keyword evidence="2" id="KW-1003">Cell membrane</keyword>
<evidence type="ECO:0000256" key="4">
    <source>
        <dbReference type="ARBA" id="ARBA00022748"/>
    </source>
</evidence>
<comment type="subcellular location">
    <subcellularLocation>
        <location evidence="1">Cell membrane</location>
        <topology evidence="1">Multi-pass membrane protein</topology>
    </subcellularLocation>
</comment>
<evidence type="ECO:0000256" key="7">
    <source>
        <dbReference type="SAM" id="Phobius"/>
    </source>
</evidence>
<protein>
    <submittedName>
        <fullName evidence="10">Thiol:disulfide interchange protein</fullName>
    </submittedName>
</protein>
<proteinExistence type="predicted"/>
<dbReference type="GO" id="GO:0005886">
    <property type="term" value="C:plasma membrane"/>
    <property type="evidence" value="ECO:0007669"/>
    <property type="project" value="UniProtKB-SubCell"/>
</dbReference>
<feature type="transmembrane region" description="Helical" evidence="7">
    <location>
        <begin position="441"/>
        <end position="467"/>
    </location>
</feature>
<dbReference type="GO" id="GO:0015035">
    <property type="term" value="F:protein-disulfide reductase activity"/>
    <property type="evidence" value="ECO:0007669"/>
    <property type="project" value="TreeGrafter"/>
</dbReference>
<dbReference type="InterPro" id="IPR035671">
    <property type="entry name" value="DsbD_gamma"/>
</dbReference>
<dbReference type="PANTHER" id="PTHR32234">
    <property type="entry name" value="THIOL:DISULFIDE INTERCHANGE PROTEIN DSBD"/>
    <property type="match status" value="1"/>
</dbReference>
<evidence type="ECO:0000256" key="1">
    <source>
        <dbReference type="ARBA" id="ARBA00004651"/>
    </source>
</evidence>
<evidence type="ECO:0000259" key="9">
    <source>
        <dbReference type="PROSITE" id="PS51352"/>
    </source>
</evidence>
<dbReference type="InterPro" id="IPR036249">
    <property type="entry name" value="Thioredoxin-like_sf"/>
</dbReference>